<sequence>MKTTTISFGSKSNAEYLARKLSSTLKDDFNVSLKPIKLLHALAKAQGYKNWNHWAGAGLSENTDQALTERPPIAYDLDLPVPFLKRAPVDANPDAATSYIVEILDINLFDSVRVMSNELSAELCERRRKAYSENPSITAGSMTVYTVVITGKRYTNGRGGYWYYDPEVKYFHLPKDSDSGTFVTEKYLNELRSVQSNTVVEMMPPEYDGLGHAVICDKCGLNYVPNLAEDRVLHHQFCTLLSSASEYFGRPLFTYGMFEKAKSVQLNDPNPTIADQAALYKNKLWGYFSRSVQAWMRQRDFKEHPPFFVYSQAMIASDLDDGHVSHDVAQYVAKDMGIEHLEQSPAMPSGSSYWGQFGYRKLLYVKGFEVQPYENVR</sequence>
<evidence type="ECO:0000313" key="2">
    <source>
        <dbReference type="Proteomes" id="UP000031977"/>
    </source>
</evidence>
<protein>
    <submittedName>
        <fullName evidence="1">Uncharacterized protein</fullName>
    </submittedName>
</protein>
<reference evidence="1 2" key="1">
    <citation type="submission" date="2015-01" db="EMBL/GenBank/DDBJ databases">
        <title>Draft genome of Vibrio mytili type strain CAIM 528.</title>
        <authorList>
            <person name="Gonzalez-Castillo A."/>
            <person name="Gomez-Gil B."/>
            <person name="Enciso-Ibarra J."/>
        </authorList>
    </citation>
    <scope>NUCLEOTIDE SEQUENCE [LARGE SCALE GENOMIC DNA]</scope>
    <source>
        <strain evidence="1 2">CAIM 528</strain>
    </source>
</reference>
<name>A0A0C3IBQ1_9VIBR</name>
<dbReference type="OrthoDB" id="5843181at2"/>
<accession>A0A0C3IBQ1</accession>
<dbReference type="AlphaFoldDB" id="A0A0C3IBQ1"/>
<dbReference type="EMBL" id="JXOK01000015">
    <property type="protein sequence ID" value="KIN11722.1"/>
    <property type="molecule type" value="Genomic_DNA"/>
</dbReference>
<dbReference type="Proteomes" id="UP000031977">
    <property type="component" value="Unassembled WGS sequence"/>
</dbReference>
<organism evidence="1 2">
    <name type="scientific">Vibrio mytili</name>
    <dbReference type="NCBI Taxonomy" id="50718"/>
    <lineage>
        <taxon>Bacteria</taxon>
        <taxon>Pseudomonadati</taxon>
        <taxon>Pseudomonadota</taxon>
        <taxon>Gammaproteobacteria</taxon>
        <taxon>Vibrionales</taxon>
        <taxon>Vibrionaceae</taxon>
        <taxon>Vibrio</taxon>
    </lineage>
</organism>
<gene>
    <name evidence="1" type="ORF">SU60_06615</name>
</gene>
<evidence type="ECO:0000313" key="1">
    <source>
        <dbReference type="EMBL" id="KIN11722.1"/>
    </source>
</evidence>
<comment type="caution">
    <text evidence="1">The sequence shown here is derived from an EMBL/GenBank/DDBJ whole genome shotgun (WGS) entry which is preliminary data.</text>
</comment>
<keyword evidence="2" id="KW-1185">Reference proteome</keyword>
<dbReference type="RefSeq" id="WP_041154799.1">
    <property type="nucleotide sequence ID" value="NZ_CBCRVP010000007.1"/>
</dbReference>
<proteinExistence type="predicted"/>